<dbReference type="EMBL" id="JAPDFL010000001">
    <property type="protein sequence ID" value="MCW1934045.1"/>
    <property type="molecule type" value="Genomic_DNA"/>
</dbReference>
<dbReference type="Pfam" id="PF04542">
    <property type="entry name" value="Sigma70_r2"/>
    <property type="match status" value="1"/>
</dbReference>
<dbReference type="SUPFAM" id="SSF88946">
    <property type="entry name" value="Sigma2 domain of RNA polymerase sigma factors"/>
    <property type="match status" value="1"/>
</dbReference>
<reference evidence="8 9" key="1">
    <citation type="submission" date="2022-10" db="EMBL/GenBank/DDBJ databases">
        <title>Pararhodobacter sp. nov., isolated from marine algae.</title>
        <authorList>
            <person name="Choi B.J."/>
            <person name="Kim J.M."/>
            <person name="Lee J.K."/>
            <person name="Choi D.G."/>
            <person name="Jeon C.O."/>
        </authorList>
    </citation>
    <scope>NUCLEOTIDE SEQUENCE [LARGE SCALE GENOMIC DNA]</scope>
    <source>
        <strain evidence="8 9">ZQ420</strain>
    </source>
</reference>
<dbReference type="InterPro" id="IPR013325">
    <property type="entry name" value="RNA_pol_sigma_r2"/>
</dbReference>
<dbReference type="InterPro" id="IPR013324">
    <property type="entry name" value="RNA_pol_sigma_r3/r4-like"/>
</dbReference>
<dbReference type="InterPro" id="IPR014284">
    <property type="entry name" value="RNA_pol_sigma-70_dom"/>
</dbReference>
<feature type="domain" description="RNA polymerase sigma factor 70 region 4 type 2" evidence="7">
    <location>
        <begin position="122"/>
        <end position="173"/>
    </location>
</feature>
<evidence type="ECO:0000313" key="9">
    <source>
        <dbReference type="Proteomes" id="UP001208938"/>
    </source>
</evidence>
<dbReference type="PANTHER" id="PTHR43133">
    <property type="entry name" value="RNA POLYMERASE ECF-TYPE SIGMA FACTO"/>
    <property type="match status" value="1"/>
</dbReference>
<gene>
    <name evidence="8" type="ORF">OKW52_17740</name>
</gene>
<evidence type="ECO:0000256" key="1">
    <source>
        <dbReference type="ARBA" id="ARBA00010641"/>
    </source>
</evidence>
<evidence type="ECO:0000313" key="8">
    <source>
        <dbReference type="EMBL" id="MCW1934045.1"/>
    </source>
</evidence>
<comment type="similarity">
    <text evidence="1">Belongs to the sigma-70 factor family. ECF subfamily.</text>
</comment>
<proteinExistence type="inferred from homology"/>
<dbReference type="Gene3D" id="1.10.10.10">
    <property type="entry name" value="Winged helix-like DNA-binding domain superfamily/Winged helix DNA-binding domain"/>
    <property type="match status" value="1"/>
</dbReference>
<name>A0ABT3H2S7_9RHOB</name>
<evidence type="ECO:0000256" key="3">
    <source>
        <dbReference type="ARBA" id="ARBA00023082"/>
    </source>
</evidence>
<evidence type="ECO:0000259" key="6">
    <source>
        <dbReference type="Pfam" id="PF04542"/>
    </source>
</evidence>
<keyword evidence="9" id="KW-1185">Reference proteome</keyword>
<dbReference type="PANTHER" id="PTHR43133:SF8">
    <property type="entry name" value="RNA POLYMERASE SIGMA FACTOR HI_1459-RELATED"/>
    <property type="match status" value="1"/>
</dbReference>
<dbReference type="Pfam" id="PF08281">
    <property type="entry name" value="Sigma70_r4_2"/>
    <property type="match status" value="1"/>
</dbReference>
<keyword evidence="5" id="KW-0804">Transcription</keyword>
<comment type="caution">
    <text evidence="8">The sequence shown here is derived from an EMBL/GenBank/DDBJ whole genome shotgun (WGS) entry which is preliminary data.</text>
</comment>
<evidence type="ECO:0000256" key="4">
    <source>
        <dbReference type="ARBA" id="ARBA00023125"/>
    </source>
</evidence>
<dbReference type="Gene3D" id="1.10.1740.10">
    <property type="match status" value="1"/>
</dbReference>
<keyword evidence="2" id="KW-0805">Transcription regulation</keyword>
<dbReference type="CDD" id="cd06171">
    <property type="entry name" value="Sigma70_r4"/>
    <property type="match status" value="1"/>
</dbReference>
<dbReference type="InterPro" id="IPR036388">
    <property type="entry name" value="WH-like_DNA-bd_sf"/>
</dbReference>
<keyword evidence="4" id="KW-0238">DNA-binding</keyword>
<evidence type="ECO:0000256" key="2">
    <source>
        <dbReference type="ARBA" id="ARBA00023015"/>
    </source>
</evidence>
<dbReference type="Proteomes" id="UP001208938">
    <property type="component" value="Unassembled WGS sequence"/>
</dbReference>
<dbReference type="InterPro" id="IPR007627">
    <property type="entry name" value="RNA_pol_sigma70_r2"/>
</dbReference>
<feature type="domain" description="RNA polymerase sigma-70 region 2" evidence="6">
    <location>
        <begin position="28"/>
        <end position="95"/>
    </location>
</feature>
<organism evidence="8 9">
    <name type="scientific">Pararhodobacter zhoushanensis</name>
    <dbReference type="NCBI Taxonomy" id="2479545"/>
    <lineage>
        <taxon>Bacteria</taxon>
        <taxon>Pseudomonadati</taxon>
        <taxon>Pseudomonadota</taxon>
        <taxon>Alphaproteobacteria</taxon>
        <taxon>Rhodobacterales</taxon>
        <taxon>Paracoccaceae</taxon>
        <taxon>Pararhodobacter</taxon>
    </lineage>
</organism>
<dbReference type="NCBIfam" id="TIGR02937">
    <property type="entry name" value="sigma70-ECF"/>
    <property type="match status" value="1"/>
</dbReference>
<dbReference type="InterPro" id="IPR013249">
    <property type="entry name" value="RNA_pol_sigma70_r4_t2"/>
</dbReference>
<keyword evidence="3" id="KW-0731">Sigma factor</keyword>
<evidence type="ECO:0000256" key="5">
    <source>
        <dbReference type="ARBA" id="ARBA00023163"/>
    </source>
</evidence>
<dbReference type="RefSeq" id="WP_264506874.1">
    <property type="nucleotide sequence ID" value="NZ_JAPDFL010000001.1"/>
</dbReference>
<protein>
    <submittedName>
        <fullName evidence="8">Sigma-70 family RNA polymerase sigma factor</fullName>
    </submittedName>
</protein>
<dbReference type="InterPro" id="IPR039425">
    <property type="entry name" value="RNA_pol_sigma-70-like"/>
</dbReference>
<accession>A0ABT3H2S7</accession>
<dbReference type="SUPFAM" id="SSF88659">
    <property type="entry name" value="Sigma3 and sigma4 domains of RNA polymerase sigma factors"/>
    <property type="match status" value="1"/>
</dbReference>
<evidence type="ECO:0000259" key="7">
    <source>
        <dbReference type="Pfam" id="PF08281"/>
    </source>
</evidence>
<sequence>MSQEKRKALIAYHAAGARLGRAGDFAALVRLCDPVLRAHARRLCDDAETARDIVQDAWIALARALPGLRDEGAFLAFALRIVTRTAARDLRRKLRRRQADDGFAQAQPVDTAGPDGAVETGALQAAIAALPPHQRAALALFYLEGLSVADVAQALDIPPGTVKTRLMHARARLRAVLEGDDDGQS</sequence>